<dbReference type="InterPro" id="IPR038658">
    <property type="entry name" value="SsgB_sf"/>
</dbReference>
<keyword evidence="5" id="KW-0717">Septation</keyword>
<dbReference type="InterPro" id="IPR006776">
    <property type="entry name" value="SsgB"/>
</dbReference>
<keyword evidence="6" id="KW-0131">Cell cycle</keyword>
<sequence>MSAITTGLLLLSQEEPDVPLSAVLVYDPVVDPYALRLVFRHDDGREMADYLFARDLLAAGLTEPTGTGDVRIAPAGEDWVMLTLVYDGDAFSLFTPRDQVVSALARCYRQVPRGHEDEWLDWDTEIHVLLTSRCHRQVRLWEAGGWCARTATLTLTDDPVVAALMVPDLRGERAGIWYLELETLRTWVADSADGWIRLELPRDGELLLQSDQLAAFLADAQAQAGGAA</sequence>
<evidence type="ECO:0000313" key="7">
    <source>
        <dbReference type="EMBL" id="GAA3165611.1"/>
    </source>
</evidence>
<dbReference type="RefSeq" id="WP_344866454.1">
    <property type="nucleotide sequence ID" value="NZ_BAAAUT010000092.1"/>
</dbReference>
<evidence type="ECO:0000256" key="5">
    <source>
        <dbReference type="ARBA" id="ARBA00023210"/>
    </source>
</evidence>
<reference evidence="8" key="1">
    <citation type="journal article" date="2019" name="Int. J. Syst. Evol. Microbiol.">
        <title>The Global Catalogue of Microorganisms (GCM) 10K type strain sequencing project: providing services to taxonomists for standard genome sequencing and annotation.</title>
        <authorList>
            <consortium name="The Broad Institute Genomics Platform"/>
            <consortium name="The Broad Institute Genome Sequencing Center for Infectious Disease"/>
            <person name="Wu L."/>
            <person name="Ma J."/>
        </authorList>
    </citation>
    <scope>NUCLEOTIDE SEQUENCE [LARGE SCALE GENOMIC DNA]</scope>
    <source>
        <strain evidence="8">JCM 9373</strain>
    </source>
</reference>
<evidence type="ECO:0000256" key="3">
    <source>
        <dbReference type="ARBA" id="ARBA00022618"/>
    </source>
</evidence>
<evidence type="ECO:0000256" key="6">
    <source>
        <dbReference type="ARBA" id="ARBA00023306"/>
    </source>
</evidence>
<accession>A0ABP6P327</accession>
<proteinExistence type="inferred from homology"/>
<dbReference type="Gene3D" id="2.30.31.20">
    <property type="entry name" value="Sporulation-specific cell division protein SsgB"/>
    <property type="match status" value="1"/>
</dbReference>
<comment type="similarity">
    <text evidence="2">Belongs to the SsgA family.</text>
</comment>
<keyword evidence="3" id="KW-0132">Cell division</keyword>
<name>A0ABP6P327_9ACTN</name>
<evidence type="ECO:0000256" key="2">
    <source>
        <dbReference type="ARBA" id="ARBA00009323"/>
    </source>
</evidence>
<organism evidence="7 8">
    <name type="scientific">Planomonospora alba</name>
    <dbReference type="NCBI Taxonomy" id="161354"/>
    <lineage>
        <taxon>Bacteria</taxon>
        <taxon>Bacillati</taxon>
        <taxon>Actinomycetota</taxon>
        <taxon>Actinomycetes</taxon>
        <taxon>Streptosporangiales</taxon>
        <taxon>Streptosporangiaceae</taxon>
        <taxon>Planomonospora</taxon>
    </lineage>
</organism>
<dbReference type="EMBL" id="BAAAUT010000092">
    <property type="protein sequence ID" value="GAA3165611.1"/>
    <property type="molecule type" value="Genomic_DNA"/>
</dbReference>
<comment type="subcellular location">
    <subcellularLocation>
        <location evidence="1">Cell septum</location>
    </subcellularLocation>
</comment>
<comment type="caution">
    <text evidence="7">The sequence shown here is derived from an EMBL/GenBank/DDBJ whole genome shotgun (WGS) entry which is preliminary data.</text>
</comment>
<keyword evidence="8" id="KW-1185">Reference proteome</keyword>
<protein>
    <submittedName>
        <fullName evidence="7">Uncharacterized protein</fullName>
    </submittedName>
</protein>
<keyword evidence="4" id="KW-0749">Sporulation</keyword>
<dbReference type="Pfam" id="PF04686">
    <property type="entry name" value="SsgA"/>
    <property type="match status" value="1"/>
</dbReference>
<dbReference type="Proteomes" id="UP001500320">
    <property type="component" value="Unassembled WGS sequence"/>
</dbReference>
<gene>
    <name evidence="7" type="ORF">GCM10010466_65480</name>
</gene>
<evidence type="ECO:0000256" key="1">
    <source>
        <dbReference type="ARBA" id="ARBA00004431"/>
    </source>
</evidence>
<evidence type="ECO:0000313" key="8">
    <source>
        <dbReference type="Proteomes" id="UP001500320"/>
    </source>
</evidence>
<evidence type="ECO:0000256" key="4">
    <source>
        <dbReference type="ARBA" id="ARBA00022969"/>
    </source>
</evidence>